<evidence type="ECO:0000313" key="5">
    <source>
        <dbReference type="EMBL" id="MXP62354.1"/>
    </source>
</evidence>
<sequence length="339" mass="36625">MFHRLGATFGALSLLLSAQLAQAAEVNLYTTREPGLIRPLLDRFTETTGTTVNTVFVQGGLAERLAAEGARSPADVAMVVDIGNLMELVDRDLSQPTRSETLEAAIPAGLRGEDGRWFALSTRARAIYVSRERVPEAEGAKLTYADLADPRFKGKVCIRSGQHPYNTALFSALLVEHGEAWLRDYLTKLKANLARRPAGGDREVARDIRAGICDVGLANTYYVGIMLSGRGGEEQKAWGQAIRVVLPDDGAMVNVSGAVVARHAPNRAEAVKLLEFLASPEAQALYAKVNFEYPVRADAELDPIVAGFGTLKVDAIPLPKIAAQRARASQIVDEVGFDR</sequence>
<name>A0A845B8E6_9PROT</name>
<organism evidence="5 6">
    <name type="scientific">Teichococcus coralli</name>
    <dbReference type="NCBI Taxonomy" id="2545983"/>
    <lineage>
        <taxon>Bacteria</taxon>
        <taxon>Pseudomonadati</taxon>
        <taxon>Pseudomonadota</taxon>
        <taxon>Alphaproteobacteria</taxon>
        <taxon>Acetobacterales</taxon>
        <taxon>Roseomonadaceae</taxon>
        <taxon>Roseomonas</taxon>
    </lineage>
</organism>
<dbReference type="EMBL" id="SNVJ01000002">
    <property type="protein sequence ID" value="MXP62354.1"/>
    <property type="molecule type" value="Genomic_DNA"/>
</dbReference>
<evidence type="ECO:0000256" key="1">
    <source>
        <dbReference type="ARBA" id="ARBA00008520"/>
    </source>
</evidence>
<dbReference type="AlphaFoldDB" id="A0A845B8E6"/>
<evidence type="ECO:0000256" key="2">
    <source>
        <dbReference type="ARBA" id="ARBA00022729"/>
    </source>
</evidence>
<protein>
    <submittedName>
        <fullName evidence="5">Extracellular solute-binding protein</fullName>
    </submittedName>
</protein>
<keyword evidence="3" id="KW-0408">Iron</keyword>
<dbReference type="OrthoDB" id="9769567at2"/>
<evidence type="ECO:0000256" key="3">
    <source>
        <dbReference type="PIRSR" id="PIRSR002825-1"/>
    </source>
</evidence>
<feature type="signal peptide" evidence="4">
    <location>
        <begin position="1"/>
        <end position="23"/>
    </location>
</feature>
<dbReference type="SUPFAM" id="SSF53850">
    <property type="entry name" value="Periplasmic binding protein-like II"/>
    <property type="match status" value="1"/>
</dbReference>
<comment type="similarity">
    <text evidence="1">Belongs to the bacterial solute-binding protein 1 family.</text>
</comment>
<feature type="binding site" evidence="3">
    <location>
        <position position="221"/>
    </location>
    <ligand>
        <name>Fe cation</name>
        <dbReference type="ChEBI" id="CHEBI:24875"/>
    </ligand>
</feature>
<evidence type="ECO:0000313" key="6">
    <source>
        <dbReference type="Proteomes" id="UP000460715"/>
    </source>
</evidence>
<dbReference type="RefSeq" id="WP_160935464.1">
    <property type="nucleotide sequence ID" value="NZ_SNVJ01000002.1"/>
</dbReference>
<reference evidence="5 6" key="1">
    <citation type="submission" date="2019-03" db="EMBL/GenBank/DDBJ databases">
        <title>Roseomonas sp. a novel Roseomonas species isolated from Sea whip Gorgonian.</title>
        <authorList>
            <person name="Li F."/>
            <person name="Pan X."/>
            <person name="Huang S."/>
            <person name="Li Z."/>
            <person name="Meng B."/>
        </authorList>
    </citation>
    <scope>NUCLEOTIDE SEQUENCE [LARGE SCALE GENOMIC DNA]</scope>
    <source>
        <strain evidence="5 6">M0104</strain>
    </source>
</reference>
<feature type="chain" id="PRO_5032425017" evidence="4">
    <location>
        <begin position="24"/>
        <end position="339"/>
    </location>
</feature>
<proteinExistence type="inferred from homology"/>
<dbReference type="GO" id="GO:0030288">
    <property type="term" value="C:outer membrane-bounded periplasmic space"/>
    <property type="evidence" value="ECO:0007669"/>
    <property type="project" value="TreeGrafter"/>
</dbReference>
<gene>
    <name evidence="5" type="ORF">E0493_03175</name>
</gene>
<keyword evidence="3" id="KW-0479">Metal-binding</keyword>
<comment type="caution">
    <text evidence="5">The sequence shown here is derived from an EMBL/GenBank/DDBJ whole genome shotgun (WGS) entry which is preliminary data.</text>
</comment>
<evidence type="ECO:0000256" key="4">
    <source>
        <dbReference type="SAM" id="SignalP"/>
    </source>
</evidence>
<dbReference type="PANTHER" id="PTHR30006:SF15">
    <property type="entry name" value="IRON-UTILIZATION PERIPLASMIC PROTEIN"/>
    <property type="match status" value="1"/>
</dbReference>
<dbReference type="InterPro" id="IPR026045">
    <property type="entry name" value="Ferric-bd"/>
</dbReference>
<dbReference type="PIRSF" id="PIRSF002825">
    <property type="entry name" value="CfbpA"/>
    <property type="match status" value="1"/>
</dbReference>
<dbReference type="Gene3D" id="3.40.190.10">
    <property type="entry name" value="Periplasmic binding protein-like II"/>
    <property type="match status" value="2"/>
</dbReference>
<accession>A0A845B8E6</accession>
<dbReference type="Proteomes" id="UP000460715">
    <property type="component" value="Unassembled WGS sequence"/>
</dbReference>
<feature type="binding site" evidence="3">
    <location>
        <position position="222"/>
    </location>
    <ligand>
        <name>Fe cation</name>
        <dbReference type="ChEBI" id="CHEBI:24875"/>
    </ligand>
</feature>
<dbReference type="PANTHER" id="PTHR30006">
    <property type="entry name" value="THIAMINE-BINDING PERIPLASMIC PROTEIN-RELATED"/>
    <property type="match status" value="1"/>
</dbReference>
<keyword evidence="2 4" id="KW-0732">Signal</keyword>
<keyword evidence="6" id="KW-1185">Reference proteome</keyword>
<dbReference type="Pfam" id="PF13343">
    <property type="entry name" value="SBP_bac_6"/>
    <property type="match status" value="1"/>
</dbReference>
<dbReference type="GO" id="GO:0046872">
    <property type="term" value="F:metal ion binding"/>
    <property type="evidence" value="ECO:0007669"/>
    <property type="project" value="UniProtKB-KW"/>
</dbReference>